<organism evidence="2 3">
    <name type="scientific">Nocardioides dokdonensis FR1436</name>
    <dbReference type="NCBI Taxonomy" id="1300347"/>
    <lineage>
        <taxon>Bacteria</taxon>
        <taxon>Bacillati</taxon>
        <taxon>Actinomycetota</taxon>
        <taxon>Actinomycetes</taxon>
        <taxon>Propionibacteriales</taxon>
        <taxon>Nocardioidaceae</taxon>
        <taxon>Nocardioides</taxon>
    </lineage>
</organism>
<feature type="transmembrane region" description="Helical" evidence="1">
    <location>
        <begin position="129"/>
        <end position="150"/>
    </location>
</feature>
<sequence>MGTQLRWSLGTLTVVSIGFMVFGLVLAPDADSMSGTRWIDRVDTVMIVAWQSSLGAVLAALARLLGDHGDRGNARLLWVAAGAMFTSAVAGGIEDGFRVAVMFVPYLLAVLVAWISQLVAGCRRPGGSVLLGCCLAVPPVAAILFNYLGWVLSTLAAVPLIWRWAHHAEGARTTSARAVPRSNE</sequence>
<evidence type="ECO:0000256" key="1">
    <source>
        <dbReference type="SAM" id="Phobius"/>
    </source>
</evidence>
<protein>
    <submittedName>
        <fullName evidence="2">Uncharacterized protein</fullName>
    </submittedName>
</protein>
<evidence type="ECO:0000313" key="3">
    <source>
        <dbReference type="Proteomes" id="UP000077868"/>
    </source>
</evidence>
<proteinExistence type="predicted"/>
<dbReference type="Proteomes" id="UP000077868">
    <property type="component" value="Chromosome"/>
</dbReference>
<feature type="transmembrane region" description="Helical" evidence="1">
    <location>
        <begin position="99"/>
        <end position="122"/>
    </location>
</feature>
<dbReference type="PATRIC" id="fig|1300347.3.peg.2644"/>
<reference evidence="2 3" key="1">
    <citation type="submission" date="2016-03" db="EMBL/GenBank/DDBJ databases">
        <title>Complete genome sequence of a soil Actinobacterium, Nocardioides dokdonensis FR1436.</title>
        <authorList>
            <person name="Kwon S.-K."/>
            <person name="Kim K."/>
            <person name="Kim J.F."/>
        </authorList>
    </citation>
    <scope>NUCLEOTIDE SEQUENCE [LARGE SCALE GENOMIC DNA]</scope>
    <source>
        <strain evidence="2 3">FR1436</strain>
    </source>
</reference>
<feature type="transmembrane region" description="Helical" evidence="1">
    <location>
        <begin position="47"/>
        <end position="64"/>
    </location>
</feature>
<keyword evidence="3" id="KW-1185">Reference proteome</keyword>
<evidence type="ECO:0000313" key="2">
    <source>
        <dbReference type="EMBL" id="ANH39068.1"/>
    </source>
</evidence>
<dbReference type="KEGG" id="ndk:I601_2652"/>
<dbReference type="EMBL" id="CP015079">
    <property type="protein sequence ID" value="ANH39068.1"/>
    <property type="molecule type" value="Genomic_DNA"/>
</dbReference>
<keyword evidence="1" id="KW-1133">Transmembrane helix</keyword>
<accession>A0A1A9GLA9</accession>
<feature type="transmembrane region" description="Helical" evidence="1">
    <location>
        <begin position="76"/>
        <end position="93"/>
    </location>
</feature>
<dbReference type="STRING" id="1300347.I601_2652"/>
<feature type="transmembrane region" description="Helical" evidence="1">
    <location>
        <begin position="7"/>
        <end position="27"/>
    </location>
</feature>
<keyword evidence="1" id="KW-0812">Transmembrane</keyword>
<gene>
    <name evidence="2" type="ORF">I601_2652</name>
</gene>
<keyword evidence="1" id="KW-0472">Membrane</keyword>
<name>A0A1A9GLA9_9ACTN</name>
<dbReference type="AlphaFoldDB" id="A0A1A9GLA9"/>